<evidence type="ECO:0000256" key="4">
    <source>
        <dbReference type="HAMAP-Rule" id="MF_00636"/>
    </source>
</evidence>
<dbReference type="SUPFAM" id="SSF52540">
    <property type="entry name" value="P-loop containing nucleoside triphosphate hydrolases"/>
    <property type="match status" value="1"/>
</dbReference>
<accession>A0A160KSL7</accession>
<evidence type="ECO:0000256" key="2">
    <source>
        <dbReference type="ARBA" id="ARBA00022840"/>
    </source>
</evidence>
<feature type="compositionally biased region" description="Basic and acidic residues" evidence="5">
    <location>
        <begin position="1"/>
        <end position="18"/>
    </location>
</feature>
<dbReference type="InterPro" id="IPR053930">
    <property type="entry name" value="RapZ-like_N"/>
</dbReference>
<organism evidence="8 9">
    <name type="scientific">Rathayibacter tritici</name>
    <dbReference type="NCBI Taxonomy" id="33888"/>
    <lineage>
        <taxon>Bacteria</taxon>
        <taxon>Bacillati</taxon>
        <taxon>Actinomycetota</taxon>
        <taxon>Actinomycetes</taxon>
        <taxon>Micrococcales</taxon>
        <taxon>Microbacteriaceae</taxon>
        <taxon>Rathayibacter</taxon>
    </lineage>
</organism>
<feature type="binding site" evidence="4">
    <location>
        <begin position="30"/>
        <end position="37"/>
    </location>
    <ligand>
        <name>ATP</name>
        <dbReference type="ChEBI" id="CHEBI:30616"/>
    </ligand>
</feature>
<dbReference type="PIRSF" id="PIRSF005052">
    <property type="entry name" value="P-loopkin"/>
    <property type="match status" value="1"/>
</dbReference>
<dbReference type="Pfam" id="PF22740">
    <property type="entry name" value="PapZ_C"/>
    <property type="match status" value="1"/>
</dbReference>
<proteinExistence type="inferred from homology"/>
<dbReference type="PATRIC" id="fig|33888.3.peg.1363"/>
<evidence type="ECO:0000256" key="5">
    <source>
        <dbReference type="SAM" id="MobiDB-lite"/>
    </source>
</evidence>
<feature type="domain" description="RapZ C-terminal" evidence="7">
    <location>
        <begin position="183"/>
        <end position="303"/>
    </location>
</feature>
<dbReference type="Gene3D" id="3.40.50.300">
    <property type="entry name" value="P-loop containing nucleotide triphosphate hydrolases"/>
    <property type="match status" value="1"/>
</dbReference>
<dbReference type="InterPro" id="IPR005337">
    <property type="entry name" value="RapZ-like"/>
</dbReference>
<keyword evidence="1 4" id="KW-0547">Nucleotide-binding</keyword>
<dbReference type="PANTHER" id="PTHR30448">
    <property type="entry name" value="RNASE ADAPTER PROTEIN RAPZ"/>
    <property type="match status" value="1"/>
</dbReference>
<dbReference type="AlphaFoldDB" id="A0A160KSL7"/>
<sequence length="306" mass="33684">MPGTEDTSRHEHGERMSTESEQQDVLIVTGMSGAGRSTAANALEDLGWYVVDNLPPQMLRPLVDLAQRAGDTLPKIAAVVDVRGRDFFEDLGDIIRELRAGVDLRVVFLEATDAALVRRFEQVRRPHPLQGRGTLLDGISAERTRLAQLRESADIVIDTSDLNIHQLATSITERFAEAGRAGLQVTVMSFGFKYGLPTDADMVADARFLPNPYWIPELRPHTGLDEEVRDYVLAQQGAEEFIDSYSRALRPVLDGYQRENKRHATIAIGCTGGKHRSVAVAGRVAARLAELPGVAVNVAHRDLGRE</sequence>
<dbReference type="PANTHER" id="PTHR30448:SF0">
    <property type="entry name" value="RNASE ADAPTER PROTEIN RAPZ"/>
    <property type="match status" value="1"/>
</dbReference>
<feature type="domain" description="RapZ-like N-terminal" evidence="6">
    <location>
        <begin position="24"/>
        <end position="176"/>
    </location>
</feature>
<dbReference type="NCBIfam" id="NF003828">
    <property type="entry name" value="PRK05416.1"/>
    <property type="match status" value="1"/>
</dbReference>
<dbReference type="HAMAP" id="MF_00636">
    <property type="entry name" value="RapZ_like"/>
    <property type="match status" value="1"/>
</dbReference>
<evidence type="ECO:0000259" key="6">
    <source>
        <dbReference type="Pfam" id="PF03668"/>
    </source>
</evidence>
<evidence type="ECO:0000313" key="9">
    <source>
        <dbReference type="Proteomes" id="UP000077071"/>
    </source>
</evidence>
<keyword evidence="9" id="KW-1185">Reference proteome</keyword>
<dbReference type="InterPro" id="IPR027417">
    <property type="entry name" value="P-loop_NTPase"/>
</dbReference>
<dbReference type="EMBL" id="CP015515">
    <property type="protein sequence ID" value="AND16384.1"/>
    <property type="molecule type" value="Genomic_DNA"/>
</dbReference>
<feature type="region of interest" description="Disordered" evidence="5">
    <location>
        <begin position="1"/>
        <end position="24"/>
    </location>
</feature>
<dbReference type="GO" id="GO:0005525">
    <property type="term" value="F:GTP binding"/>
    <property type="evidence" value="ECO:0007669"/>
    <property type="project" value="UniProtKB-UniRule"/>
</dbReference>
<keyword evidence="2 4" id="KW-0067">ATP-binding</keyword>
<protein>
    <submittedName>
        <fullName evidence="8">RNase adaptor protein RapZ</fullName>
    </submittedName>
</protein>
<dbReference type="Proteomes" id="UP000077071">
    <property type="component" value="Chromosome"/>
</dbReference>
<name>A0A160KSL7_9MICO</name>
<evidence type="ECO:0000313" key="8">
    <source>
        <dbReference type="EMBL" id="AND16384.1"/>
    </source>
</evidence>
<dbReference type="GO" id="GO:0005524">
    <property type="term" value="F:ATP binding"/>
    <property type="evidence" value="ECO:0007669"/>
    <property type="project" value="UniProtKB-UniRule"/>
</dbReference>
<evidence type="ECO:0000256" key="3">
    <source>
        <dbReference type="ARBA" id="ARBA00023134"/>
    </source>
</evidence>
<dbReference type="Pfam" id="PF03668">
    <property type="entry name" value="RapZ-like_N"/>
    <property type="match status" value="1"/>
</dbReference>
<dbReference type="STRING" id="33888.A6122_1239"/>
<dbReference type="KEGG" id="rtn:A6122_1239"/>
<keyword evidence="3 4" id="KW-0342">GTP-binding</keyword>
<gene>
    <name evidence="8" type="ORF">A6122_1239</name>
</gene>
<reference evidence="8 9" key="1">
    <citation type="submission" date="2016-05" db="EMBL/GenBank/DDBJ databases">
        <title>Complete genome sequence of Rathayibacter tritici NCPPB 1953.</title>
        <authorList>
            <person name="Park J."/>
            <person name="Lee H.-H."/>
            <person name="Lee S.-W."/>
            <person name="Seo Y.-S."/>
        </authorList>
    </citation>
    <scope>NUCLEOTIDE SEQUENCE [LARGE SCALE GENOMIC DNA]</scope>
    <source>
        <strain evidence="8 9">NCPPB 1953</strain>
    </source>
</reference>
<dbReference type="InterPro" id="IPR053931">
    <property type="entry name" value="RapZ_C"/>
</dbReference>
<evidence type="ECO:0000259" key="7">
    <source>
        <dbReference type="Pfam" id="PF22740"/>
    </source>
</evidence>
<evidence type="ECO:0000256" key="1">
    <source>
        <dbReference type="ARBA" id="ARBA00022741"/>
    </source>
</evidence>
<feature type="binding site" evidence="4">
    <location>
        <begin position="81"/>
        <end position="84"/>
    </location>
    <ligand>
        <name>GTP</name>
        <dbReference type="ChEBI" id="CHEBI:37565"/>
    </ligand>
</feature>